<gene>
    <name evidence="3" type="ORF">CCMP2556_LOCUS4861</name>
</gene>
<feature type="compositionally biased region" description="Basic and acidic residues" evidence="1">
    <location>
        <begin position="523"/>
        <end position="533"/>
    </location>
</feature>
<name>A0ABP0I7A9_9DINO</name>
<accession>A0ABP0I7A9</accession>
<protein>
    <recommendedName>
        <fullName evidence="2">SAP domain-containing protein</fullName>
    </recommendedName>
</protein>
<dbReference type="InterPro" id="IPR003034">
    <property type="entry name" value="SAP_dom"/>
</dbReference>
<dbReference type="EMBL" id="CAXAMN010002036">
    <property type="protein sequence ID" value="CAK8997447.1"/>
    <property type="molecule type" value="Genomic_DNA"/>
</dbReference>
<dbReference type="InterPro" id="IPR036361">
    <property type="entry name" value="SAP_dom_sf"/>
</dbReference>
<dbReference type="PROSITE" id="PS50800">
    <property type="entry name" value="SAP"/>
    <property type="match status" value="1"/>
</dbReference>
<evidence type="ECO:0000259" key="2">
    <source>
        <dbReference type="PROSITE" id="PS50800"/>
    </source>
</evidence>
<organism evidence="3 4">
    <name type="scientific">Durusdinium trenchii</name>
    <dbReference type="NCBI Taxonomy" id="1381693"/>
    <lineage>
        <taxon>Eukaryota</taxon>
        <taxon>Sar</taxon>
        <taxon>Alveolata</taxon>
        <taxon>Dinophyceae</taxon>
        <taxon>Suessiales</taxon>
        <taxon>Symbiodiniaceae</taxon>
        <taxon>Durusdinium</taxon>
    </lineage>
</organism>
<evidence type="ECO:0000256" key="1">
    <source>
        <dbReference type="SAM" id="MobiDB-lite"/>
    </source>
</evidence>
<feature type="region of interest" description="Disordered" evidence="1">
    <location>
        <begin position="884"/>
        <end position="913"/>
    </location>
</feature>
<evidence type="ECO:0000313" key="3">
    <source>
        <dbReference type="EMBL" id="CAK8997447.1"/>
    </source>
</evidence>
<feature type="compositionally biased region" description="Basic and acidic residues" evidence="1">
    <location>
        <begin position="360"/>
        <end position="371"/>
    </location>
</feature>
<proteinExistence type="predicted"/>
<feature type="compositionally biased region" description="Basic residues" evidence="1">
    <location>
        <begin position="678"/>
        <end position="695"/>
    </location>
</feature>
<feature type="region of interest" description="Disordered" evidence="1">
    <location>
        <begin position="523"/>
        <end position="546"/>
    </location>
</feature>
<feature type="domain" description="SAP" evidence="2">
    <location>
        <begin position="825"/>
        <end position="859"/>
    </location>
</feature>
<keyword evidence="4" id="KW-1185">Reference proteome</keyword>
<reference evidence="3 4" key="1">
    <citation type="submission" date="2024-02" db="EMBL/GenBank/DDBJ databases">
        <authorList>
            <person name="Chen Y."/>
            <person name="Shah S."/>
            <person name="Dougan E. K."/>
            <person name="Thang M."/>
            <person name="Chan C."/>
        </authorList>
    </citation>
    <scope>NUCLEOTIDE SEQUENCE [LARGE SCALE GENOMIC DNA]</scope>
</reference>
<comment type="caution">
    <text evidence="3">The sequence shown here is derived from an EMBL/GenBank/DDBJ whole genome shotgun (WGS) entry which is preliminary data.</text>
</comment>
<dbReference type="Pfam" id="PF18953">
    <property type="entry name" value="SAP_new25"/>
    <property type="match status" value="1"/>
</dbReference>
<feature type="region of interest" description="Disordered" evidence="1">
    <location>
        <begin position="674"/>
        <end position="695"/>
    </location>
</feature>
<evidence type="ECO:0000313" key="4">
    <source>
        <dbReference type="Proteomes" id="UP001642484"/>
    </source>
</evidence>
<feature type="compositionally biased region" description="Basic residues" evidence="1">
    <location>
        <begin position="535"/>
        <end position="546"/>
    </location>
</feature>
<feature type="region of interest" description="Disordered" evidence="1">
    <location>
        <begin position="350"/>
        <end position="371"/>
    </location>
</feature>
<dbReference type="SUPFAM" id="SSF68906">
    <property type="entry name" value="SAP domain"/>
    <property type="match status" value="1"/>
</dbReference>
<dbReference type="Gene3D" id="1.10.720.30">
    <property type="entry name" value="SAP domain"/>
    <property type="match status" value="1"/>
</dbReference>
<dbReference type="SMART" id="SM00513">
    <property type="entry name" value="SAP"/>
    <property type="match status" value="1"/>
</dbReference>
<sequence>MATSLMAPDFWCCVVATVVLRLCALPSVDLQQKDVETVILFLNALCVGIGYGIPPELIPALCAGRLLLALMFLNPVHALWTNLALSPFYISIAVSLNPGGSVTATIFNELFLIAQLTLVCVYVDVNVKKAEASTISMETKTKEAHTSVAAACRLLSVTCDSFVQLTADLRIKDPQRSFLELLAGGYNLEGASMIDLISPADRNRFLDVISESDENSRDGNSVDLPARSLSLQLLDTLGTTLEARLYFVQIPSTDSSETRAEHLIGITEIVSNQVVASRAGSRADTEDMRLASIDISDVFKSFALLPVGHFRTGSGAGNTPAPAALAMANRDDSGYKGLYRDDEVVVDKDGVPHYSGADPGDGKDAQEEARDLAKKQQRFAKKLLDALHGEAWRCCQVLIEDIAKLREKDGYKHVFKCLQSIEKVTVIKKTEAFDTFFEKCHRRKGQSIDAFLRMQSQAWSDLQDLTDGSTTMSEDLRTYFLLKHVGLSKDDRRQTLLSNQSNYTMEGVEQALRVSYYDVHEREKSRNHRDWGNHQRGHQSYKKKRYAHAVTEEPDIPEDCEQYETASETTIEDTVAVEDYEEEGPGEANSDAGASGDDEVFEAYAAMDRQRKSYKESRKHLRTLQKSRGFFHGDVKGEISIEDRKAAVQKEKQRTRCAACGKIGHWAGDQAWTSSKIGPKKFDKKKGSGKGKSKGKAYLAGEAPSFFSLDFDERGEDVTEFCNMVGEIKEETEEAEPMLDADLESRRKKAVPVASESEWASSSVGTSSATPINDMTYAKGYTTATPMIPDSPAKVFVKVEIEIPRPVRSVPCLAPSFEDVRPAKLMEMKVYELSSECEAWGIATSGNKSELQNRLEAFFQGEPVPCKGCAKQFVQLRVDSLEAGTASSQKPITPGARPKATAKKSAAKPKPTAARGYSYAAENDQPVHGESQGEFSPATQLHSLERVMSPVTGTFRTTTSPKTPSPARWSIRPWTPEHPYRSQLAWRLGRFRRGSAALLAVILWSFVATGRTQDCSSAAAAMTTLDAEAMNPLCRKV</sequence>
<dbReference type="Proteomes" id="UP001642484">
    <property type="component" value="Unassembled WGS sequence"/>
</dbReference>